<feature type="domain" description="Photolyase/cryptochrome alpha/beta" evidence="6">
    <location>
        <begin position="1"/>
        <end position="124"/>
    </location>
</feature>
<protein>
    <submittedName>
        <fullName evidence="7">Deoxyribodipyrimidine photo-lyase</fullName>
        <ecNumber evidence="7">4.1.99.3</ecNumber>
    </submittedName>
</protein>
<feature type="binding site" evidence="4">
    <location>
        <begin position="260"/>
        <end position="267"/>
    </location>
    <ligand>
        <name>FAD</name>
        <dbReference type="ChEBI" id="CHEBI:57692"/>
    </ligand>
</feature>
<dbReference type="Gene3D" id="1.25.40.80">
    <property type="match status" value="1"/>
</dbReference>
<organism evidence="7 8">
    <name type="scientific">Tsukamurella strandjordii</name>
    <dbReference type="NCBI Taxonomy" id="147577"/>
    <lineage>
        <taxon>Bacteria</taxon>
        <taxon>Bacillati</taxon>
        <taxon>Actinomycetota</taxon>
        <taxon>Actinomycetes</taxon>
        <taxon>Mycobacteriales</taxon>
        <taxon>Tsukamurellaceae</taxon>
        <taxon>Tsukamurella</taxon>
    </lineage>
</organism>
<dbReference type="InterPro" id="IPR005101">
    <property type="entry name" value="Cryptochr/Photolyase_FAD-bd"/>
</dbReference>
<evidence type="ECO:0000259" key="6">
    <source>
        <dbReference type="PROSITE" id="PS51645"/>
    </source>
</evidence>
<keyword evidence="8" id="KW-1185">Reference proteome</keyword>
<dbReference type="InterPro" id="IPR036134">
    <property type="entry name" value="Crypto/Photolyase_FAD-like_sf"/>
</dbReference>
<dbReference type="Pfam" id="PF00875">
    <property type="entry name" value="DNA_photolyase"/>
    <property type="match status" value="1"/>
</dbReference>
<dbReference type="GO" id="GO:0003904">
    <property type="term" value="F:deoxyribodipyrimidine photo-lyase activity"/>
    <property type="evidence" value="ECO:0007669"/>
    <property type="project" value="UniProtKB-EC"/>
</dbReference>
<dbReference type="SUPFAM" id="SSF52425">
    <property type="entry name" value="Cryptochrome/photolyase, N-terminal domain"/>
    <property type="match status" value="1"/>
</dbReference>
<dbReference type="InterPro" id="IPR006050">
    <property type="entry name" value="DNA_photolyase_N"/>
</dbReference>
<evidence type="ECO:0000256" key="5">
    <source>
        <dbReference type="RuleBase" id="RU004182"/>
    </source>
</evidence>
<feature type="binding site" evidence="4">
    <location>
        <position position="213"/>
    </location>
    <ligand>
        <name>FAD</name>
        <dbReference type="ChEBI" id="CHEBI:57692"/>
    </ligand>
</feature>
<evidence type="ECO:0000313" key="7">
    <source>
        <dbReference type="EMBL" id="MDP0399245.1"/>
    </source>
</evidence>
<keyword evidence="2 4" id="KW-0274">FAD</keyword>
<dbReference type="InterPro" id="IPR036155">
    <property type="entry name" value="Crypto/Photolyase_N_sf"/>
</dbReference>
<keyword evidence="1 4" id="KW-0285">Flavoprotein</keyword>
<dbReference type="GO" id="GO:0071949">
    <property type="term" value="F:FAD binding"/>
    <property type="evidence" value="ECO:0007669"/>
    <property type="project" value="TreeGrafter"/>
</dbReference>
<evidence type="ECO:0000313" key="8">
    <source>
        <dbReference type="Proteomes" id="UP001178281"/>
    </source>
</evidence>
<dbReference type="RefSeq" id="WP_305111947.1">
    <property type="nucleotide sequence ID" value="NZ_JAUTIX010000005.1"/>
</dbReference>
<dbReference type="GO" id="GO:0003677">
    <property type="term" value="F:DNA binding"/>
    <property type="evidence" value="ECO:0007669"/>
    <property type="project" value="TreeGrafter"/>
</dbReference>
<feature type="binding site" evidence="4">
    <location>
        <begin position="357"/>
        <end position="359"/>
    </location>
    <ligand>
        <name>FAD</name>
        <dbReference type="ChEBI" id="CHEBI:57692"/>
    </ligand>
</feature>
<name>A0AA90S8S5_9ACTN</name>
<dbReference type="GO" id="GO:0009416">
    <property type="term" value="P:response to light stimulus"/>
    <property type="evidence" value="ECO:0007669"/>
    <property type="project" value="TreeGrafter"/>
</dbReference>
<dbReference type="InterPro" id="IPR014729">
    <property type="entry name" value="Rossmann-like_a/b/a_fold"/>
</dbReference>
<dbReference type="Pfam" id="PF03441">
    <property type="entry name" value="FAD_binding_7"/>
    <property type="match status" value="1"/>
</dbReference>
<dbReference type="PANTHER" id="PTHR11455">
    <property type="entry name" value="CRYPTOCHROME"/>
    <property type="match status" value="1"/>
</dbReference>
<dbReference type="GO" id="GO:0006139">
    <property type="term" value="P:nucleobase-containing compound metabolic process"/>
    <property type="evidence" value="ECO:0007669"/>
    <property type="project" value="UniProtKB-ARBA"/>
</dbReference>
<evidence type="ECO:0000256" key="4">
    <source>
        <dbReference type="PIRSR" id="PIRSR602081-1"/>
    </source>
</evidence>
<dbReference type="PANTHER" id="PTHR11455:SF9">
    <property type="entry name" value="CRYPTOCHROME CIRCADIAN CLOCK 5 ISOFORM X1"/>
    <property type="match status" value="1"/>
</dbReference>
<dbReference type="SUPFAM" id="SSF48173">
    <property type="entry name" value="Cryptochrome/photolyase FAD-binding domain"/>
    <property type="match status" value="1"/>
</dbReference>
<dbReference type="PROSITE" id="PS51645">
    <property type="entry name" value="PHR_CRY_ALPHA_BETA"/>
    <property type="match status" value="1"/>
</dbReference>
<dbReference type="Proteomes" id="UP001178281">
    <property type="component" value="Unassembled WGS sequence"/>
</dbReference>
<dbReference type="Gene3D" id="3.40.50.620">
    <property type="entry name" value="HUPs"/>
    <property type="match status" value="1"/>
</dbReference>
<dbReference type="GO" id="GO:0006950">
    <property type="term" value="P:response to stress"/>
    <property type="evidence" value="ECO:0007669"/>
    <property type="project" value="UniProtKB-ARBA"/>
</dbReference>
<sequence>MTVLWWARRDLRLRDNPALCAAAADGPVVPLVVIDPALFGDGARPRDAWYAASVLALDEQLDGGLHLRTGTPADAVLDAAREAGATAVHVSRETTPFGRRRDAAVRSRLAEHGIDWVETGSPYAVTPGRVTKADGSPYRVFGAFQRAWHEHRWPAPARPGTPLRWAAPAGAAEPVRRSLREAVDACTVPLPPAGEDAAARAWDRFRADDLPRYADDRDRPDLDTSSRLSPYLKVGAVHPRTLLADLRDTGGEGAAKFVSELCWREFYADVLHHHPRSLRHDLTDALAGLEYDAPGDDFAAWQRGETGFPLVDAGMRQLRAEGWMHNRVRMVVASFLGKDLHHWWPHGAAHFLDLLIDGDPASNAHGWQWVSGTGTDAAPYFRVFNPTAQAEKFDPRGDYVRRYVPELRHLDGSAALHPWKHPDGYAHGYPTRIVDHAQEREETLLRYRRARGK</sequence>
<feature type="binding site" evidence="4">
    <location>
        <position position="257"/>
    </location>
    <ligand>
        <name>FAD</name>
        <dbReference type="ChEBI" id="CHEBI:57692"/>
    </ligand>
</feature>
<keyword evidence="7" id="KW-0456">Lyase</keyword>
<evidence type="ECO:0000256" key="3">
    <source>
        <dbReference type="ARBA" id="ARBA00022991"/>
    </source>
</evidence>
<proteinExistence type="inferred from homology"/>
<comment type="similarity">
    <text evidence="5">Belongs to the DNA photolyase family.</text>
</comment>
<dbReference type="EMBL" id="JAUTIX010000005">
    <property type="protein sequence ID" value="MDP0399245.1"/>
    <property type="molecule type" value="Genomic_DNA"/>
</dbReference>
<dbReference type="PROSITE" id="PS00394">
    <property type="entry name" value="DNA_PHOTOLYASES_1_1"/>
    <property type="match status" value="1"/>
</dbReference>
<gene>
    <name evidence="7" type="ORF">Q7X28_15055</name>
</gene>
<dbReference type="PRINTS" id="PR00147">
    <property type="entry name" value="DNAPHOTLYASE"/>
</dbReference>
<comment type="cofactor">
    <cofactor evidence="4">
        <name>FAD</name>
        <dbReference type="ChEBI" id="CHEBI:57692"/>
    </cofactor>
    <text evidence="4">Binds 1 FAD per subunit.</text>
</comment>
<dbReference type="Gene3D" id="1.10.579.10">
    <property type="entry name" value="DNA Cyclobutane Dipyrimidine Photolyase, subunit A, domain 3"/>
    <property type="match status" value="1"/>
</dbReference>
<comment type="caution">
    <text evidence="7">The sequence shown here is derived from an EMBL/GenBank/DDBJ whole genome shotgun (WGS) entry which is preliminary data.</text>
</comment>
<accession>A0AA90S8S5</accession>
<evidence type="ECO:0000256" key="2">
    <source>
        <dbReference type="ARBA" id="ARBA00022827"/>
    </source>
</evidence>
<feature type="binding site" evidence="4">
    <location>
        <begin position="225"/>
        <end position="229"/>
    </location>
    <ligand>
        <name>FAD</name>
        <dbReference type="ChEBI" id="CHEBI:57692"/>
    </ligand>
</feature>
<dbReference type="InterPro" id="IPR018394">
    <property type="entry name" value="DNA_photolyase_1_CS_C"/>
</dbReference>
<dbReference type="EC" id="4.1.99.3" evidence="7"/>
<reference evidence="7" key="1">
    <citation type="submission" date="2023-08" db="EMBL/GenBank/DDBJ databases">
        <title>The draft genome of Tsukamurella strandjordii strain 050030.</title>
        <authorList>
            <person name="Zhao F."/>
            <person name="Feng Y."/>
            <person name="Zong Z."/>
        </authorList>
    </citation>
    <scope>NUCLEOTIDE SEQUENCE</scope>
    <source>
        <strain evidence="7">050030</strain>
    </source>
</reference>
<keyword evidence="3 5" id="KW-0157">Chromophore</keyword>
<evidence type="ECO:0000256" key="1">
    <source>
        <dbReference type="ARBA" id="ARBA00022630"/>
    </source>
</evidence>
<dbReference type="InterPro" id="IPR002081">
    <property type="entry name" value="Cryptochrome/DNA_photolyase_1"/>
</dbReference>
<dbReference type="AlphaFoldDB" id="A0AA90S8S5"/>